<reference evidence="1 2" key="1">
    <citation type="submission" date="2019-05" db="EMBL/GenBank/DDBJ databases">
        <title>Another draft genome of Portunus trituberculatus and its Hox gene families provides insights of decapod evolution.</title>
        <authorList>
            <person name="Jeong J.-H."/>
            <person name="Song I."/>
            <person name="Kim S."/>
            <person name="Choi T."/>
            <person name="Kim D."/>
            <person name="Ryu S."/>
            <person name="Kim W."/>
        </authorList>
    </citation>
    <scope>NUCLEOTIDE SEQUENCE [LARGE SCALE GENOMIC DNA]</scope>
    <source>
        <tissue evidence="1">Muscle</tissue>
    </source>
</reference>
<protein>
    <submittedName>
        <fullName evidence="1">Uncharacterized protein</fullName>
    </submittedName>
</protein>
<dbReference type="Proteomes" id="UP000324222">
    <property type="component" value="Unassembled WGS sequence"/>
</dbReference>
<dbReference type="EMBL" id="VSRR010030965">
    <property type="protein sequence ID" value="MPC70341.1"/>
    <property type="molecule type" value="Genomic_DNA"/>
</dbReference>
<accession>A0A5B7HC83</accession>
<evidence type="ECO:0000313" key="1">
    <source>
        <dbReference type="EMBL" id="MPC70341.1"/>
    </source>
</evidence>
<comment type="caution">
    <text evidence="1">The sequence shown here is derived from an EMBL/GenBank/DDBJ whole genome shotgun (WGS) entry which is preliminary data.</text>
</comment>
<proteinExistence type="predicted"/>
<sequence>MMDRRVGRLLGYAGLTLTKECDGRGPIPLIISLAVCVTLPLKGLPFATHRPRLALPTRESFPKRSLFHHFRTAVSCGGGAL</sequence>
<name>A0A5B7HC83_PORTR</name>
<gene>
    <name evidence="1" type="ORF">E2C01_064585</name>
</gene>
<organism evidence="1 2">
    <name type="scientific">Portunus trituberculatus</name>
    <name type="common">Swimming crab</name>
    <name type="synonym">Neptunus trituberculatus</name>
    <dbReference type="NCBI Taxonomy" id="210409"/>
    <lineage>
        <taxon>Eukaryota</taxon>
        <taxon>Metazoa</taxon>
        <taxon>Ecdysozoa</taxon>
        <taxon>Arthropoda</taxon>
        <taxon>Crustacea</taxon>
        <taxon>Multicrustacea</taxon>
        <taxon>Malacostraca</taxon>
        <taxon>Eumalacostraca</taxon>
        <taxon>Eucarida</taxon>
        <taxon>Decapoda</taxon>
        <taxon>Pleocyemata</taxon>
        <taxon>Brachyura</taxon>
        <taxon>Eubrachyura</taxon>
        <taxon>Portunoidea</taxon>
        <taxon>Portunidae</taxon>
        <taxon>Portuninae</taxon>
        <taxon>Portunus</taxon>
    </lineage>
</organism>
<keyword evidence="2" id="KW-1185">Reference proteome</keyword>
<dbReference type="AlphaFoldDB" id="A0A5B7HC83"/>
<evidence type="ECO:0000313" key="2">
    <source>
        <dbReference type="Proteomes" id="UP000324222"/>
    </source>
</evidence>